<name>A0ACB8YXK5_CICIN</name>
<accession>A0ACB8YXK5</accession>
<proteinExistence type="predicted"/>
<organism evidence="1 2">
    <name type="scientific">Cichorium intybus</name>
    <name type="common">Chicory</name>
    <dbReference type="NCBI Taxonomy" id="13427"/>
    <lineage>
        <taxon>Eukaryota</taxon>
        <taxon>Viridiplantae</taxon>
        <taxon>Streptophyta</taxon>
        <taxon>Embryophyta</taxon>
        <taxon>Tracheophyta</taxon>
        <taxon>Spermatophyta</taxon>
        <taxon>Magnoliopsida</taxon>
        <taxon>eudicotyledons</taxon>
        <taxon>Gunneridae</taxon>
        <taxon>Pentapetalae</taxon>
        <taxon>asterids</taxon>
        <taxon>campanulids</taxon>
        <taxon>Asterales</taxon>
        <taxon>Asteraceae</taxon>
        <taxon>Cichorioideae</taxon>
        <taxon>Cichorieae</taxon>
        <taxon>Cichoriinae</taxon>
        <taxon>Cichorium</taxon>
    </lineage>
</organism>
<dbReference type="EMBL" id="CM042017">
    <property type="protein sequence ID" value="KAI3690124.1"/>
    <property type="molecule type" value="Genomic_DNA"/>
</dbReference>
<keyword evidence="2" id="KW-1185">Reference proteome</keyword>
<reference evidence="1 2" key="2">
    <citation type="journal article" date="2022" name="Mol. Ecol. Resour.">
        <title>The genomes of chicory, endive, great burdock and yacon provide insights into Asteraceae paleo-polyploidization history and plant inulin production.</title>
        <authorList>
            <person name="Fan W."/>
            <person name="Wang S."/>
            <person name="Wang H."/>
            <person name="Wang A."/>
            <person name="Jiang F."/>
            <person name="Liu H."/>
            <person name="Zhao H."/>
            <person name="Xu D."/>
            <person name="Zhang Y."/>
        </authorList>
    </citation>
    <scope>NUCLEOTIDE SEQUENCE [LARGE SCALE GENOMIC DNA]</scope>
    <source>
        <strain evidence="2">cv. Punajuju</strain>
        <tissue evidence="1">Leaves</tissue>
    </source>
</reference>
<protein>
    <submittedName>
        <fullName evidence="1">Uncharacterized protein</fullName>
    </submittedName>
</protein>
<gene>
    <name evidence="1" type="ORF">L2E82_48099</name>
</gene>
<reference evidence="2" key="1">
    <citation type="journal article" date="2022" name="Mol. Ecol. Resour.">
        <title>The genomes of chicory, endive, great burdock and yacon provide insights into Asteraceae palaeo-polyploidization history and plant inulin production.</title>
        <authorList>
            <person name="Fan W."/>
            <person name="Wang S."/>
            <person name="Wang H."/>
            <person name="Wang A."/>
            <person name="Jiang F."/>
            <person name="Liu H."/>
            <person name="Zhao H."/>
            <person name="Xu D."/>
            <person name="Zhang Y."/>
        </authorList>
    </citation>
    <scope>NUCLEOTIDE SEQUENCE [LARGE SCALE GENOMIC DNA]</scope>
    <source>
        <strain evidence="2">cv. Punajuju</strain>
    </source>
</reference>
<sequence length="96" mass="10544">MGPICSAAMARRPLVKLSDLTGCGRRFHRRILPSPCQTRKIVLGPLYFSSHRSFTPVVDSVSGDANTLETWFKSIFAPPLCFSKVVGHLVTMGLPN</sequence>
<evidence type="ECO:0000313" key="2">
    <source>
        <dbReference type="Proteomes" id="UP001055811"/>
    </source>
</evidence>
<evidence type="ECO:0000313" key="1">
    <source>
        <dbReference type="EMBL" id="KAI3690124.1"/>
    </source>
</evidence>
<comment type="caution">
    <text evidence="1">The sequence shown here is derived from an EMBL/GenBank/DDBJ whole genome shotgun (WGS) entry which is preliminary data.</text>
</comment>
<dbReference type="Proteomes" id="UP001055811">
    <property type="component" value="Linkage Group LG09"/>
</dbReference>